<keyword evidence="8" id="KW-0067">ATP-binding</keyword>
<evidence type="ECO:0000256" key="12">
    <source>
        <dbReference type="SAM" id="MobiDB-lite"/>
    </source>
</evidence>
<dbReference type="EMBL" id="CAJFCJ010000013">
    <property type="protein sequence ID" value="CAD5120974.1"/>
    <property type="molecule type" value="Genomic_DNA"/>
</dbReference>
<dbReference type="Pfam" id="PF00069">
    <property type="entry name" value="Pkinase"/>
    <property type="match status" value="2"/>
</dbReference>
<proteinExistence type="inferred from homology"/>
<evidence type="ECO:0000256" key="3">
    <source>
        <dbReference type="ARBA" id="ARBA00022148"/>
    </source>
</evidence>
<comment type="caution">
    <text evidence="15">The sequence shown here is derived from an EMBL/GenBank/DDBJ whole genome shotgun (WGS) entry which is preliminary data.</text>
</comment>
<dbReference type="InterPro" id="IPR000961">
    <property type="entry name" value="AGC-kinase_C"/>
</dbReference>
<dbReference type="GO" id="GO:0005524">
    <property type="term" value="F:ATP binding"/>
    <property type="evidence" value="ECO:0007669"/>
    <property type="project" value="UniProtKB-KW"/>
</dbReference>
<dbReference type="PROSITE" id="PS00108">
    <property type="entry name" value="PROTEIN_KINASE_ST"/>
    <property type="match status" value="1"/>
</dbReference>
<dbReference type="FunFam" id="3.30.200.20:FF:000550">
    <property type="entry name" value="Serine/threonine-protein kinase greatwall"/>
    <property type="match status" value="1"/>
</dbReference>
<dbReference type="GO" id="GO:0005634">
    <property type="term" value="C:nucleus"/>
    <property type="evidence" value="ECO:0007669"/>
    <property type="project" value="TreeGrafter"/>
</dbReference>
<reference evidence="15 16" key="1">
    <citation type="submission" date="2020-08" db="EMBL/GenBank/DDBJ databases">
        <authorList>
            <person name="Hejnol A."/>
        </authorList>
    </citation>
    <scope>NUCLEOTIDE SEQUENCE [LARGE SCALE GENOMIC DNA]</scope>
</reference>
<feature type="domain" description="AGC-kinase C-terminal" evidence="14">
    <location>
        <begin position="548"/>
        <end position="592"/>
    </location>
</feature>
<feature type="region of interest" description="Disordered" evidence="12">
    <location>
        <begin position="251"/>
        <end position="276"/>
    </location>
</feature>
<dbReference type="SMART" id="SM00220">
    <property type="entry name" value="S_TKc"/>
    <property type="match status" value="1"/>
</dbReference>
<dbReference type="PROSITE" id="PS51285">
    <property type="entry name" value="AGC_KINASE_CTER"/>
    <property type="match status" value="1"/>
</dbReference>
<dbReference type="InterPro" id="IPR000719">
    <property type="entry name" value="Prot_kinase_dom"/>
</dbReference>
<dbReference type="PROSITE" id="PS50011">
    <property type="entry name" value="PROTEIN_KINASE_DOM"/>
    <property type="match status" value="1"/>
</dbReference>
<dbReference type="FunFam" id="1.10.510.10:FF:000604">
    <property type="entry name" value="AGC protein kinase"/>
    <property type="match status" value="1"/>
</dbReference>
<evidence type="ECO:0000256" key="2">
    <source>
        <dbReference type="ARBA" id="ARBA00012513"/>
    </source>
</evidence>
<dbReference type="GO" id="GO:0035556">
    <property type="term" value="P:intracellular signal transduction"/>
    <property type="evidence" value="ECO:0007669"/>
    <property type="project" value="TreeGrafter"/>
</dbReference>
<evidence type="ECO:0000256" key="5">
    <source>
        <dbReference type="ARBA" id="ARBA00022679"/>
    </source>
</evidence>
<evidence type="ECO:0000256" key="1">
    <source>
        <dbReference type="ARBA" id="ARBA00009903"/>
    </source>
</evidence>
<dbReference type="OrthoDB" id="162894at2759"/>
<evidence type="ECO:0000256" key="8">
    <source>
        <dbReference type="ARBA" id="ARBA00022840"/>
    </source>
</evidence>
<sequence length="592" mass="67083">MNSLKQEYSSTDFVDKYCENKRQDMNDVCDHESDRRKSVNRKSLNKNNKAPQIQDFNVIKPISKGAFGKVYLGCRKDGDGTKYAIKVMRKEDVIKKNMINQVIAERNAMAVSRNVFIVHLYYTLQSNDTLYFIMEYMIGGDLKSLLTVFECFPMGMVQFYAAEIIRALEYLHSKHIVHRDLKPDNVLISATGHLKLTDFGLSEVREYNDLSVIDVINTPARNRTVQHSRFLRTPGQVLSLTMHLAFDETPKRHTSASVTHDSLRRRTVQSPLRKRHLSRVCASPALSRCQKIDSYPPPSSTSSLSDSLNIAYRRSTVSSVNVSAFSKDSSTDQSEVFTRASCSLSPDRFHKWSKGDTGVDVFPIIELEELESNRGDKTNRRVRHHVSSNECSEDDDDLSGIPCDLDLLPDCLESDQDSVCEKMENLNISPSDIKAENTSTEKGENSRFRVMGTPDYLAPELLLGSNHGPAVDFWALGVCIYEFIFGFPPFNDSTVHDVFNNILRRDIAFPEDTNENGLACQKVIESLLSVDPEKRPNSSSLRSHAFFSNIDFEHVHEMIAPFIPQPDDDTDTSYFEPRNNLRNIAMNSGLDL</sequence>
<dbReference type="EC" id="2.7.11.1" evidence="2"/>
<protein>
    <recommendedName>
        <fullName evidence="3">Serine/threonine-protein kinase greatwall</fullName>
        <ecNumber evidence="2">2.7.11.1</ecNumber>
    </recommendedName>
    <alternativeName>
        <fullName evidence="9">Microtubule-associated serine/threonine-protein kinase-like</fullName>
    </alternativeName>
</protein>
<dbReference type="InterPro" id="IPR011009">
    <property type="entry name" value="Kinase-like_dom_sf"/>
</dbReference>
<evidence type="ECO:0000256" key="11">
    <source>
        <dbReference type="ARBA" id="ARBA00048679"/>
    </source>
</evidence>
<dbReference type="InterPro" id="IPR050236">
    <property type="entry name" value="Ser_Thr_kinase_AGC"/>
</dbReference>
<evidence type="ECO:0000256" key="7">
    <source>
        <dbReference type="ARBA" id="ARBA00022777"/>
    </source>
</evidence>
<dbReference type="AlphaFoldDB" id="A0A7I8VZY1"/>
<comment type="catalytic activity">
    <reaction evidence="10">
        <text>L-threonyl-[protein] + ATP = O-phospho-L-threonyl-[protein] + ADP + H(+)</text>
        <dbReference type="Rhea" id="RHEA:46608"/>
        <dbReference type="Rhea" id="RHEA-COMP:11060"/>
        <dbReference type="Rhea" id="RHEA-COMP:11605"/>
        <dbReference type="ChEBI" id="CHEBI:15378"/>
        <dbReference type="ChEBI" id="CHEBI:30013"/>
        <dbReference type="ChEBI" id="CHEBI:30616"/>
        <dbReference type="ChEBI" id="CHEBI:61977"/>
        <dbReference type="ChEBI" id="CHEBI:456216"/>
        <dbReference type="EC" id="2.7.11.1"/>
    </reaction>
</comment>
<comment type="similarity">
    <text evidence="1">Belongs to the protein kinase superfamily. AGC Ser/Thr protein kinase family.</text>
</comment>
<evidence type="ECO:0000256" key="9">
    <source>
        <dbReference type="ARBA" id="ARBA00033099"/>
    </source>
</evidence>
<dbReference type="PANTHER" id="PTHR24356:SF1">
    <property type="entry name" value="SERINE_THREONINE-PROTEIN KINASE GREATWALL"/>
    <property type="match status" value="1"/>
</dbReference>
<keyword evidence="7" id="KW-0418">Kinase</keyword>
<accession>A0A7I8VZY1</accession>
<feature type="domain" description="Protein kinase" evidence="13">
    <location>
        <begin position="56"/>
        <end position="547"/>
    </location>
</feature>
<gene>
    <name evidence="15" type="ORF">DGYR_LOCUS8981</name>
</gene>
<comment type="catalytic activity">
    <reaction evidence="11">
        <text>L-seryl-[protein] + ATP = O-phospho-L-seryl-[protein] + ADP + H(+)</text>
        <dbReference type="Rhea" id="RHEA:17989"/>
        <dbReference type="Rhea" id="RHEA-COMP:9863"/>
        <dbReference type="Rhea" id="RHEA-COMP:11604"/>
        <dbReference type="ChEBI" id="CHEBI:15378"/>
        <dbReference type="ChEBI" id="CHEBI:29999"/>
        <dbReference type="ChEBI" id="CHEBI:30616"/>
        <dbReference type="ChEBI" id="CHEBI:83421"/>
        <dbReference type="ChEBI" id="CHEBI:456216"/>
        <dbReference type="EC" id="2.7.11.1"/>
    </reaction>
</comment>
<evidence type="ECO:0000256" key="10">
    <source>
        <dbReference type="ARBA" id="ARBA00047899"/>
    </source>
</evidence>
<dbReference type="GO" id="GO:0004674">
    <property type="term" value="F:protein serine/threonine kinase activity"/>
    <property type="evidence" value="ECO:0007669"/>
    <property type="project" value="UniProtKB-KW"/>
</dbReference>
<dbReference type="Gene3D" id="3.30.200.20">
    <property type="entry name" value="Phosphorylase Kinase, domain 1"/>
    <property type="match status" value="1"/>
</dbReference>
<keyword evidence="16" id="KW-1185">Reference proteome</keyword>
<keyword evidence="6" id="KW-0547">Nucleotide-binding</keyword>
<feature type="compositionally biased region" description="Basic residues" evidence="12">
    <location>
        <begin position="263"/>
        <end position="276"/>
    </location>
</feature>
<evidence type="ECO:0000256" key="6">
    <source>
        <dbReference type="ARBA" id="ARBA00022741"/>
    </source>
</evidence>
<dbReference type="InterPro" id="IPR008271">
    <property type="entry name" value="Ser/Thr_kinase_AS"/>
</dbReference>
<dbReference type="Proteomes" id="UP000549394">
    <property type="component" value="Unassembled WGS sequence"/>
</dbReference>
<keyword evidence="5" id="KW-0808">Transferase</keyword>
<name>A0A7I8VZY1_9ANNE</name>
<organism evidence="15 16">
    <name type="scientific">Dimorphilus gyrociliatus</name>
    <dbReference type="NCBI Taxonomy" id="2664684"/>
    <lineage>
        <taxon>Eukaryota</taxon>
        <taxon>Metazoa</taxon>
        <taxon>Spiralia</taxon>
        <taxon>Lophotrochozoa</taxon>
        <taxon>Annelida</taxon>
        <taxon>Polychaeta</taxon>
        <taxon>Polychaeta incertae sedis</taxon>
        <taxon>Dinophilidae</taxon>
        <taxon>Dimorphilus</taxon>
    </lineage>
</organism>
<evidence type="ECO:0000259" key="13">
    <source>
        <dbReference type="PROSITE" id="PS50011"/>
    </source>
</evidence>
<evidence type="ECO:0000259" key="14">
    <source>
        <dbReference type="PROSITE" id="PS51285"/>
    </source>
</evidence>
<keyword evidence="4" id="KW-0723">Serine/threonine-protein kinase</keyword>
<evidence type="ECO:0000313" key="16">
    <source>
        <dbReference type="Proteomes" id="UP000549394"/>
    </source>
</evidence>
<evidence type="ECO:0000256" key="4">
    <source>
        <dbReference type="ARBA" id="ARBA00022527"/>
    </source>
</evidence>
<evidence type="ECO:0000313" key="15">
    <source>
        <dbReference type="EMBL" id="CAD5120974.1"/>
    </source>
</evidence>
<dbReference type="Gene3D" id="1.10.510.10">
    <property type="entry name" value="Transferase(Phosphotransferase) domain 1"/>
    <property type="match status" value="2"/>
</dbReference>
<dbReference type="SUPFAM" id="SSF56112">
    <property type="entry name" value="Protein kinase-like (PK-like)"/>
    <property type="match status" value="1"/>
</dbReference>
<dbReference type="PANTHER" id="PTHR24356">
    <property type="entry name" value="SERINE/THREONINE-PROTEIN KINASE"/>
    <property type="match status" value="1"/>
</dbReference>